<feature type="domain" description="Ig-like" evidence="2">
    <location>
        <begin position="105"/>
        <end position="177"/>
    </location>
</feature>
<organism evidence="3 4">
    <name type="scientific">Bemisia tabaci</name>
    <name type="common">Sweetpotato whitefly</name>
    <name type="synonym">Aleurodes tabaci</name>
    <dbReference type="NCBI Taxonomy" id="7038"/>
    <lineage>
        <taxon>Eukaryota</taxon>
        <taxon>Metazoa</taxon>
        <taxon>Ecdysozoa</taxon>
        <taxon>Arthropoda</taxon>
        <taxon>Hexapoda</taxon>
        <taxon>Insecta</taxon>
        <taxon>Pterygota</taxon>
        <taxon>Neoptera</taxon>
        <taxon>Paraneoptera</taxon>
        <taxon>Hemiptera</taxon>
        <taxon>Sternorrhyncha</taxon>
        <taxon>Aleyrodoidea</taxon>
        <taxon>Aleyrodidae</taxon>
        <taxon>Aleyrodinae</taxon>
        <taxon>Bemisia</taxon>
    </lineage>
</organism>
<dbReference type="AlphaFoldDB" id="A0A9P0AP21"/>
<dbReference type="PANTHER" id="PTHR22576:SF37">
    <property type="entry name" value="MUCOSA-ASSOCIATED LYMPHOID TISSUE LYMPHOMA TRANSLOCATION PROTEIN 1"/>
    <property type="match status" value="1"/>
</dbReference>
<dbReference type="InterPro" id="IPR052039">
    <property type="entry name" value="Caspase-related_regulators"/>
</dbReference>
<dbReference type="Proteomes" id="UP001152759">
    <property type="component" value="Chromosome 8"/>
</dbReference>
<dbReference type="KEGG" id="btab:109033956"/>
<dbReference type="SUPFAM" id="SSF52129">
    <property type="entry name" value="Caspase-like"/>
    <property type="match status" value="1"/>
</dbReference>
<dbReference type="InterPro" id="IPR011029">
    <property type="entry name" value="DEATH-like_dom_sf"/>
</dbReference>
<keyword evidence="4" id="KW-1185">Reference proteome</keyword>
<dbReference type="Gene3D" id="2.60.40.10">
    <property type="entry name" value="Immunoglobulins"/>
    <property type="match status" value="2"/>
</dbReference>
<evidence type="ECO:0000313" key="3">
    <source>
        <dbReference type="EMBL" id="CAH0394683.1"/>
    </source>
</evidence>
<dbReference type="Pfam" id="PF00656">
    <property type="entry name" value="Peptidase_C14"/>
    <property type="match status" value="1"/>
</dbReference>
<dbReference type="InterPro" id="IPR029030">
    <property type="entry name" value="Caspase-like_dom_sf"/>
</dbReference>
<dbReference type="PROSITE" id="PS50835">
    <property type="entry name" value="IG_LIKE"/>
    <property type="match status" value="1"/>
</dbReference>
<dbReference type="InterPro" id="IPR007110">
    <property type="entry name" value="Ig-like_dom"/>
</dbReference>
<dbReference type="PROSITE" id="PS50208">
    <property type="entry name" value="CASPASE_P20"/>
    <property type="match status" value="1"/>
</dbReference>
<dbReference type="SMART" id="SM00409">
    <property type="entry name" value="IG"/>
    <property type="match status" value="2"/>
</dbReference>
<dbReference type="GO" id="GO:0006508">
    <property type="term" value="P:proteolysis"/>
    <property type="evidence" value="ECO:0007669"/>
    <property type="project" value="InterPro"/>
</dbReference>
<evidence type="ECO:0000313" key="4">
    <source>
        <dbReference type="Proteomes" id="UP001152759"/>
    </source>
</evidence>
<dbReference type="InterPro" id="IPR003598">
    <property type="entry name" value="Ig_sub2"/>
</dbReference>
<dbReference type="InterPro" id="IPR003599">
    <property type="entry name" value="Ig_sub"/>
</dbReference>
<dbReference type="EMBL" id="OU963869">
    <property type="protein sequence ID" value="CAH0394683.1"/>
    <property type="molecule type" value="Genomic_DNA"/>
</dbReference>
<gene>
    <name evidence="3" type="ORF">BEMITA_LOCUS12953</name>
</gene>
<evidence type="ECO:0000259" key="1">
    <source>
        <dbReference type="PROSITE" id="PS50208"/>
    </source>
</evidence>
<dbReference type="PANTHER" id="PTHR22576">
    <property type="entry name" value="MUCOSA ASSOCIATED LYMPHOID TISSUE LYMPHOMA TRANSLOCATION PROTEIN 1/PARACASPASE"/>
    <property type="match status" value="1"/>
</dbReference>
<dbReference type="InterPro" id="IPR036179">
    <property type="entry name" value="Ig-like_dom_sf"/>
</dbReference>
<proteinExistence type="predicted"/>
<dbReference type="InterPro" id="IPR001309">
    <property type="entry name" value="Pept_C14_p20"/>
</dbReference>
<dbReference type="Pfam" id="PF13927">
    <property type="entry name" value="Ig_3"/>
    <property type="match status" value="1"/>
</dbReference>
<dbReference type="Gene3D" id="1.10.533.10">
    <property type="entry name" value="Death Domain, Fas"/>
    <property type="match status" value="1"/>
</dbReference>
<evidence type="ECO:0000259" key="2">
    <source>
        <dbReference type="PROSITE" id="PS50835"/>
    </source>
</evidence>
<reference evidence="3" key="1">
    <citation type="submission" date="2021-12" db="EMBL/GenBank/DDBJ databases">
        <authorList>
            <person name="King R."/>
        </authorList>
    </citation>
    <scope>NUCLEOTIDE SEQUENCE</scope>
</reference>
<dbReference type="GO" id="GO:0004197">
    <property type="term" value="F:cysteine-type endopeptidase activity"/>
    <property type="evidence" value="ECO:0007669"/>
    <property type="project" value="InterPro"/>
</dbReference>
<dbReference type="InterPro" id="IPR013783">
    <property type="entry name" value="Ig-like_fold"/>
</dbReference>
<sequence>MSAFQGTMNRLPDPDDDIGDHMMILRNVKACLDTNDNWRTVVNVLAKFRLPVVFDPFVLRKMEMASSPADFLLNELIMRCCKVKYLCEILRNSSQYDALSYLVKPEPVEITKQPGGNEEVLQIRLGGDLKLHCEAIGIPPPTFQWYFGNVVLENQTSSCLSIPSFSDNDVGEYHCSVMQQLPGEVREIHSNVVYVEIMVHLPVFVIQLPKVLNVKFNEGVILRIGISSAAHLEWYKNNELLQNEKSDVLQLSNITENTVIVCRASNSAGEVFSDRCRINVMPHEFELTNNNQNFTTAKFAILIANEKYDNLNRLYTPAYDASTLANILIRLNFQVLTLKNLTKDEMKVVLKKFCQLILPGSYVFFYYVGHGFQIGDKYMMGVDTPCPQSYLRSDCICDQEVIKDIMMAVPKLLVIILDMCLRVPDKSENPEIYSEVPQIVEYERNGNCNLVQGYATCCHLGAYEKRTSQNGLYVQHLAKFLDKNLPITQILQLAHLDFNRCKGTDRQKPYLSSDDVKCFKLTDPIKSDQPASRHLDLFNNLPESGEICFPCIKKRICITFSKHNFVYCNAIDVQLSQIFDSHSIVATVNHDVLETSWKVDMEKKCSILTIENLQRIKFQEEIIITLKICKFDMTSNETGVEDDSQNHLKVLDYFQINIGSPLISYVDLKS</sequence>
<dbReference type="Gene3D" id="3.40.50.1460">
    <property type="match status" value="1"/>
</dbReference>
<feature type="domain" description="Caspase family p20" evidence="1">
    <location>
        <begin position="296"/>
        <end position="373"/>
    </location>
</feature>
<evidence type="ECO:0008006" key="5">
    <source>
        <dbReference type="Google" id="ProtNLM"/>
    </source>
</evidence>
<dbReference type="SMART" id="SM00408">
    <property type="entry name" value="IGc2"/>
    <property type="match status" value="1"/>
</dbReference>
<protein>
    <recommendedName>
        <fullName evidence="5">Mucosa-associated lymphoid tissue lymphoma translocation protein 1</fullName>
    </recommendedName>
</protein>
<dbReference type="SUPFAM" id="SSF47986">
    <property type="entry name" value="DEATH domain"/>
    <property type="match status" value="1"/>
</dbReference>
<accession>A0A9P0AP21</accession>
<dbReference type="InterPro" id="IPR011600">
    <property type="entry name" value="Pept_C14_caspase"/>
</dbReference>
<dbReference type="SUPFAM" id="SSF48726">
    <property type="entry name" value="Immunoglobulin"/>
    <property type="match status" value="2"/>
</dbReference>
<name>A0A9P0AP21_BEMTA</name>